<sequence length="377" mass="43903">MKICIVNCFDTYEHRVDLLVNYFSNKGDDVSVITSNYRHIEKVYRTELKDKYTFVDTISYQKNMSYARLHSHWKLAKNIFNNLPKDIDLLWVLVPPNSFTKRAAEYKKQNSTTVLVFDIIDMWPETLPVGKMKNIFPLRLWRDLRDLHLNAADYIVTECDLYRTRLKNILNSKISTLYLSYGDRTLTRKIVNQNQDSNSISICYLGSINNIIDIQVITNILNSLSKKYSVNFHIIGAGENKVSLLSSVKRLNVNVIDHGKIYDDDKKAEILNNCHFGLNIMKKDVFVGLTMKSLDYFKNGIPIINNLKGDTWEFVENNDIGLNTTSGDIDTDILSDYIERYGFVEDFYDKNFSEQKFYSDLEEILQKIMGLNHEQKI</sequence>
<dbReference type="RefSeq" id="WP_053042415.1">
    <property type="nucleotide sequence ID" value="NZ_CEFG01000004.1"/>
</dbReference>
<name>A0A123T108_STRSU</name>
<dbReference type="AlphaFoldDB" id="A0A123T108"/>
<proteinExistence type="predicted"/>
<evidence type="ECO:0000313" key="2">
    <source>
        <dbReference type="Proteomes" id="UP000073494"/>
    </source>
</evidence>
<protein>
    <submittedName>
        <fullName evidence="1">Capsular polysaccharide biosynthesis protein Cps4F</fullName>
    </submittedName>
</protein>
<dbReference type="EMBL" id="FIHD01000007">
    <property type="protein sequence ID" value="CYU77656.1"/>
    <property type="molecule type" value="Genomic_DNA"/>
</dbReference>
<dbReference type="SUPFAM" id="SSF53756">
    <property type="entry name" value="UDP-Glycosyltransferase/glycogen phosphorylase"/>
    <property type="match status" value="1"/>
</dbReference>
<gene>
    <name evidence="1" type="ORF">ERS132416_00589</name>
</gene>
<dbReference type="Gene3D" id="3.40.50.2000">
    <property type="entry name" value="Glycogen Phosphorylase B"/>
    <property type="match status" value="2"/>
</dbReference>
<dbReference type="Proteomes" id="UP000073494">
    <property type="component" value="Unassembled WGS sequence"/>
</dbReference>
<evidence type="ECO:0000313" key="1">
    <source>
        <dbReference type="EMBL" id="CYU77656.1"/>
    </source>
</evidence>
<accession>A0A123T108</accession>
<organism evidence="1 2">
    <name type="scientific">Streptococcus suis</name>
    <dbReference type="NCBI Taxonomy" id="1307"/>
    <lineage>
        <taxon>Bacteria</taxon>
        <taxon>Bacillati</taxon>
        <taxon>Bacillota</taxon>
        <taxon>Bacilli</taxon>
        <taxon>Lactobacillales</taxon>
        <taxon>Streptococcaceae</taxon>
        <taxon>Streptococcus</taxon>
    </lineage>
</organism>
<reference evidence="1 2" key="1">
    <citation type="submission" date="2016-02" db="EMBL/GenBank/DDBJ databases">
        <authorList>
            <consortium name="Pathogen Informatics"/>
        </authorList>
    </citation>
    <scope>NUCLEOTIDE SEQUENCE [LARGE SCALE GENOMIC DNA]</scope>
    <source>
        <strain evidence="1 2">LSS54</strain>
    </source>
</reference>